<gene>
    <name evidence="1" type="ORF">CBYS24578_00007383</name>
</gene>
<dbReference type="OrthoDB" id="5538558at2759"/>
<comment type="caution">
    <text evidence="1">The sequence shown here is derived from an EMBL/GenBank/DDBJ whole genome shotgun (WGS) entry which is preliminary data.</text>
</comment>
<dbReference type="CDD" id="cd00586">
    <property type="entry name" value="4HBT"/>
    <property type="match status" value="1"/>
</dbReference>
<evidence type="ECO:0000313" key="2">
    <source>
        <dbReference type="Proteomes" id="UP000754883"/>
    </source>
</evidence>
<accession>A0A9N9U7H0</accession>
<name>A0A9N9U7H0_9HYPO</name>
<protein>
    <submittedName>
        <fullName evidence="1">Uncharacterized protein</fullName>
    </submittedName>
</protein>
<dbReference type="EMBL" id="CABFNO020001317">
    <property type="protein sequence ID" value="CAG9980419.1"/>
    <property type="molecule type" value="Genomic_DNA"/>
</dbReference>
<dbReference type="Proteomes" id="UP000754883">
    <property type="component" value="Unassembled WGS sequence"/>
</dbReference>
<reference evidence="2" key="1">
    <citation type="submission" date="2019-06" db="EMBL/GenBank/DDBJ databases">
        <authorList>
            <person name="Broberg M."/>
        </authorList>
    </citation>
    <scope>NUCLEOTIDE SEQUENCE [LARGE SCALE GENOMIC DNA]</scope>
</reference>
<dbReference type="PANTHER" id="PTHR31793:SF39">
    <property type="entry name" value="THIOESTERASE_THIOL ESTER DEHYDRASE-ISOMERASE"/>
    <property type="match status" value="1"/>
</dbReference>
<evidence type="ECO:0000313" key="1">
    <source>
        <dbReference type="EMBL" id="CAG9980419.1"/>
    </source>
</evidence>
<dbReference type="Pfam" id="PF13279">
    <property type="entry name" value="4HBT_2"/>
    <property type="match status" value="1"/>
</dbReference>
<proteinExistence type="predicted"/>
<dbReference type="InterPro" id="IPR050563">
    <property type="entry name" value="4-hydroxybenzoyl-CoA_TE"/>
</dbReference>
<dbReference type="Gene3D" id="3.10.129.10">
    <property type="entry name" value="Hotdog Thioesterase"/>
    <property type="match status" value="1"/>
</dbReference>
<dbReference type="InterPro" id="IPR029069">
    <property type="entry name" value="HotDog_dom_sf"/>
</dbReference>
<dbReference type="AlphaFoldDB" id="A0A9N9U7H0"/>
<reference evidence="1 2" key="2">
    <citation type="submission" date="2021-10" db="EMBL/GenBank/DDBJ databases">
        <authorList>
            <person name="Piombo E."/>
        </authorList>
    </citation>
    <scope>NUCLEOTIDE SEQUENCE [LARGE SCALE GENOMIC DNA]</scope>
</reference>
<organism evidence="1 2">
    <name type="scientific">Clonostachys byssicola</name>
    <dbReference type="NCBI Taxonomy" id="160290"/>
    <lineage>
        <taxon>Eukaryota</taxon>
        <taxon>Fungi</taxon>
        <taxon>Dikarya</taxon>
        <taxon>Ascomycota</taxon>
        <taxon>Pezizomycotina</taxon>
        <taxon>Sordariomycetes</taxon>
        <taxon>Hypocreomycetidae</taxon>
        <taxon>Hypocreales</taxon>
        <taxon>Bionectriaceae</taxon>
        <taxon>Clonostachys</taxon>
    </lineage>
</organism>
<dbReference type="PANTHER" id="PTHR31793">
    <property type="entry name" value="4-HYDROXYBENZOYL-COA THIOESTERASE FAMILY MEMBER"/>
    <property type="match status" value="1"/>
</dbReference>
<sequence>MLRASLPRICAQRNLVACCRQYSTKNTPSDLAATLPASIDYPNPRWFSDLQSRIKRSMTPELPKAKFEGAEKLLKHTEQHWLGLLAGREGFITDFDYRGLDRQPIFWGDMARHVNNVMYNRYAESARVNFFRNHGKDATEGRGQLWDDLLTPRGLGLILKSIKTEFKFPMTFPDNVTVLNRLVEAPTTETHDLMLEVWIISEKHRRLAARCLEEVTVYDYQAGKKATLAPFMVEKLNETWELQEKSRARFNEEAQRVAEALDTINSLK</sequence>
<dbReference type="GO" id="GO:0047617">
    <property type="term" value="F:fatty acyl-CoA hydrolase activity"/>
    <property type="evidence" value="ECO:0007669"/>
    <property type="project" value="TreeGrafter"/>
</dbReference>
<keyword evidence="2" id="KW-1185">Reference proteome</keyword>
<dbReference type="SUPFAM" id="SSF54637">
    <property type="entry name" value="Thioesterase/thiol ester dehydrase-isomerase"/>
    <property type="match status" value="1"/>
</dbReference>